<reference evidence="1" key="1">
    <citation type="submission" date="2020-08" db="EMBL/GenBank/DDBJ databases">
        <title>Multicomponent nature underlies the extraordinary mechanical properties of spider dragline silk.</title>
        <authorList>
            <person name="Kono N."/>
            <person name="Nakamura H."/>
            <person name="Mori M."/>
            <person name="Yoshida Y."/>
            <person name="Ohtoshi R."/>
            <person name="Malay A.D."/>
            <person name="Moran D.A.P."/>
            <person name="Tomita M."/>
            <person name="Numata K."/>
            <person name="Arakawa K."/>
        </authorList>
    </citation>
    <scope>NUCLEOTIDE SEQUENCE</scope>
</reference>
<dbReference type="Proteomes" id="UP000887013">
    <property type="component" value="Unassembled WGS sequence"/>
</dbReference>
<name>A0A8X6TX12_NEPPI</name>
<proteinExistence type="predicted"/>
<keyword evidence="2" id="KW-1185">Reference proteome</keyword>
<accession>A0A8X6TX12</accession>
<evidence type="ECO:0000313" key="2">
    <source>
        <dbReference type="Proteomes" id="UP000887013"/>
    </source>
</evidence>
<organism evidence="1 2">
    <name type="scientific">Nephila pilipes</name>
    <name type="common">Giant wood spider</name>
    <name type="synonym">Nephila maculata</name>
    <dbReference type="NCBI Taxonomy" id="299642"/>
    <lineage>
        <taxon>Eukaryota</taxon>
        <taxon>Metazoa</taxon>
        <taxon>Ecdysozoa</taxon>
        <taxon>Arthropoda</taxon>
        <taxon>Chelicerata</taxon>
        <taxon>Arachnida</taxon>
        <taxon>Araneae</taxon>
        <taxon>Araneomorphae</taxon>
        <taxon>Entelegynae</taxon>
        <taxon>Araneoidea</taxon>
        <taxon>Nephilidae</taxon>
        <taxon>Nephila</taxon>
    </lineage>
</organism>
<gene>
    <name evidence="1" type="ORF">NPIL_190251</name>
</gene>
<protein>
    <submittedName>
        <fullName evidence="1">Uncharacterized protein</fullName>
    </submittedName>
</protein>
<sequence length="317" mass="37262">MEGTMNKNEQEIKHLDMLTCNEISDKRDIPQVLCLSMQTMALQESEEKSAISLQKTDDKDPTYSDLTKFLVLWSLSVNIIPKPLRVYLNTMPNSETFAVTEMINKVVMKFFHFEFEKIIEINAVKIYETSEIECAEFFLSRCLTLCGDPTQCSFMLVASFLSHLILSFFDEMGCFRILYVAEFCFDVLYRRLFWKVFKSKEDYESLLIFCCEFNERLERDTMPNKVCFTCGENWTDRVKDCVDILVDTFYLEESERELFQTFYSIESTLDISSELNEEIIDSLESDPNRFHCVSNCDSECYNYLSYVSQISFPLFKK</sequence>
<dbReference type="OrthoDB" id="6439474at2759"/>
<dbReference type="AlphaFoldDB" id="A0A8X6TX12"/>
<dbReference type="EMBL" id="BMAW01115341">
    <property type="protein sequence ID" value="GFT65750.1"/>
    <property type="molecule type" value="Genomic_DNA"/>
</dbReference>
<evidence type="ECO:0000313" key="1">
    <source>
        <dbReference type="EMBL" id="GFT65750.1"/>
    </source>
</evidence>
<comment type="caution">
    <text evidence="1">The sequence shown here is derived from an EMBL/GenBank/DDBJ whole genome shotgun (WGS) entry which is preliminary data.</text>
</comment>